<organism evidence="2 3">
    <name type="scientific">Candidatus Yanofskybacteria bacterium GW2011_GWA2_41_22</name>
    <dbReference type="NCBI Taxonomy" id="1619023"/>
    <lineage>
        <taxon>Bacteria</taxon>
        <taxon>Candidatus Yanofskyibacteriota</taxon>
    </lineage>
</organism>
<evidence type="ECO:0000313" key="3">
    <source>
        <dbReference type="Proteomes" id="UP000033903"/>
    </source>
</evidence>
<name>A0A0G0VKS7_9BACT</name>
<dbReference type="EMBL" id="LCBA01000004">
    <property type="protein sequence ID" value="KKS01464.1"/>
    <property type="molecule type" value="Genomic_DNA"/>
</dbReference>
<evidence type="ECO:0000256" key="1">
    <source>
        <dbReference type="SAM" id="MobiDB-lite"/>
    </source>
</evidence>
<reference evidence="2 3" key="1">
    <citation type="journal article" date="2015" name="Nature">
        <title>rRNA introns, odd ribosomes, and small enigmatic genomes across a large radiation of phyla.</title>
        <authorList>
            <person name="Brown C.T."/>
            <person name="Hug L.A."/>
            <person name="Thomas B.C."/>
            <person name="Sharon I."/>
            <person name="Castelle C.J."/>
            <person name="Singh A."/>
            <person name="Wilkins M.J."/>
            <person name="Williams K.H."/>
            <person name="Banfield J.F."/>
        </authorList>
    </citation>
    <scope>NUCLEOTIDE SEQUENCE [LARGE SCALE GENOMIC DNA]</scope>
</reference>
<sequence length="164" mass="19085">MSSNKWLEGYNIGLAGGSLYGTGIFENYDSREGWSAGFDERRRQKEEHEVQKQKQICEEQEYQNEEDEEECFRDNYNSENRKCNTTSSSIGFKIEYFIEDKLGPKFGLSVDQKRIITRSLKDHFLGDINAKEVRFKIIKQLGVNSGIARKIIENISWGLIDIRN</sequence>
<protein>
    <submittedName>
        <fullName evidence="2">Uncharacterized protein</fullName>
    </submittedName>
</protein>
<comment type="caution">
    <text evidence="2">The sequence shown here is derived from an EMBL/GenBank/DDBJ whole genome shotgun (WGS) entry which is preliminary data.</text>
</comment>
<feature type="compositionally biased region" description="Acidic residues" evidence="1">
    <location>
        <begin position="58"/>
        <end position="67"/>
    </location>
</feature>
<dbReference type="AlphaFoldDB" id="A0A0G0VKS7"/>
<gene>
    <name evidence="2" type="ORF">UU54_C0004G0012</name>
</gene>
<evidence type="ECO:0000313" key="2">
    <source>
        <dbReference type="EMBL" id="KKS01464.1"/>
    </source>
</evidence>
<proteinExistence type="predicted"/>
<feature type="compositionally biased region" description="Basic and acidic residues" evidence="1">
    <location>
        <begin position="39"/>
        <end position="57"/>
    </location>
</feature>
<dbReference type="Proteomes" id="UP000033903">
    <property type="component" value="Unassembled WGS sequence"/>
</dbReference>
<feature type="region of interest" description="Disordered" evidence="1">
    <location>
        <begin position="39"/>
        <end position="67"/>
    </location>
</feature>
<accession>A0A0G0VKS7</accession>